<feature type="transmembrane region" description="Helical" evidence="1">
    <location>
        <begin position="193"/>
        <end position="211"/>
    </location>
</feature>
<keyword evidence="3" id="KW-1185">Reference proteome</keyword>
<keyword evidence="1" id="KW-1133">Transmembrane helix</keyword>
<proteinExistence type="predicted"/>
<dbReference type="EMBL" id="FRBT01000008">
    <property type="protein sequence ID" value="SHM71981.1"/>
    <property type="molecule type" value="Genomic_DNA"/>
</dbReference>
<evidence type="ECO:0000313" key="2">
    <source>
        <dbReference type="EMBL" id="SHM71981.1"/>
    </source>
</evidence>
<name>A0A1M7L3A2_9FLAO</name>
<accession>A0A1M7L3A2</accession>
<evidence type="ECO:0000256" key="1">
    <source>
        <dbReference type="SAM" id="Phobius"/>
    </source>
</evidence>
<evidence type="ECO:0000313" key="3">
    <source>
        <dbReference type="Proteomes" id="UP000184028"/>
    </source>
</evidence>
<protein>
    <submittedName>
        <fullName evidence="2">Uncharacterized protein</fullName>
    </submittedName>
</protein>
<keyword evidence="1" id="KW-0472">Membrane</keyword>
<dbReference type="AlphaFoldDB" id="A0A1M7L3A2"/>
<dbReference type="Proteomes" id="UP000184028">
    <property type="component" value="Unassembled WGS sequence"/>
</dbReference>
<organism evidence="2 3">
    <name type="scientific">Flavobacterium chilense</name>
    <dbReference type="NCBI Taxonomy" id="946677"/>
    <lineage>
        <taxon>Bacteria</taxon>
        <taxon>Pseudomonadati</taxon>
        <taxon>Bacteroidota</taxon>
        <taxon>Flavobacteriia</taxon>
        <taxon>Flavobacteriales</taxon>
        <taxon>Flavobacteriaceae</taxon>
        <taxon>Flavobacterium</taxon>
    </lineage>
</organism>
<reference evidence="3" key="1">
    <citation type="submission" date="2016-11" db="EMBL/GenBank/DDBJ databases">
        <authorList>
            <person name="Varghese N."/>
            <person name="Submissions S."/>
        </authorList>
    </citation>
    <scope>NUCLEOTIDE SEQUENCE [LARGE SCALE GENOMIC DNA]</scope>
    <source>
        <strain evidence="3">DSM 24724</strain>
    </source>
</reference>
<dbReference type="RefSeq" id="WP_068844862.1">
    <property type="nucleotide sequence ID" value="NZ_FRBT01000008.1"/>
</dbReference>
<dbReference type="STRING" id="946677.SAMN05444484_108231"/>
<sequence length="214" mass="22387">MIIINEQETGLGKSFLKKIRLKDVSLKNAVKVTKFAAPIAAGFIPVGGGVASKLLSSKGGKLVSRVAKSKAVRKGVALSKTTLGRKVVSAVENRPRPQIESVSSLTPASFAADVPSEQSQNSSYTETFENILTDNQPVAKPVGELTAVKAVSYSKTANSGGDLQPTAVNAQKMADLEQPLAQTAVSAPKKNNMLLYVVGAVVLGGGIYYATKKN</sequence>
<keyword evidence="1" id="KW-0812">Transmembrane</keyword>
<gene>
    <name evidence="2" type="ORF">SAMN05444484_108231</name>
</gene>
<dbReference type="OrthoDB" id="1376412at2"/>